<name>A0ABW2N3S6_9ACTN</name>
<feature type="signal peptide" evidence="1">
    <location>
        <begin position="1"/>
        <end position="30"/>
    </location>
</feature>
<dbReference type="EMBL" id="JBHTCH010000012">
    <property type="protein sequence ID" value="MFC7360540.1"/>
    <property type="molecule type" value="Genomic_DNA"/>
</dbReference>
<reference evidence="3" key="1">
    <citation type="journal article" date="2019" name="Int. J. Syst. Evol. Microbiol.">
        <title>The Global Catalogue of Microorganisms (GCM) 10K type strain sequencing project: providing services to taxonomists for standard genome sequencing and annotation.</title>
        <authorList>
            <consortium name="The Broad Institute Genomics Platform"/>
            <consortium name="The Broad Institute Genome Sequencing Center for Infectious Disease"/>
            <person name="Wu L."/>
            <person name="Ma J."/>
        </authorList>
    </citation>
    <scope>NUCLEOTIDE SEQUENCE [LARGE SCALE GENOMIC DNA]</scope>
    <source>
        <strain evidence="3">FCH27</strain>
    </source>
</reference>
<sequence>MPSPLPGRTSWARRCAGLMLVCTLPLSAAACRSVSEPSAAPERLSRNDAQVTLASHPVETTTKIHRVFGRLPDKRRKAVRQQVGAVVDRWWEAAYLGGTYPRSSFPDAFPGFTDGAEKLARADKALLTNQTLGPRIDSVTAQRRTVSLDILATGRRARSVTAHVKLRFATSGEKAGTTVVRGRLFLTYKRGAWRIFGYDVSKGARR</sequence>
<evidence type="ECO:0000313" key="2">
    <source>
        <dbReference type="EMBL" id="MFC7360540.1"/>
    </source>
</evidence>
<keyword evidence="3" id="KW-1185">Reference proteome</keyword>
<evidence type="ECO:0000256" key="1">
    <source>
        <dbReference type="SAM" id="SignalP"/>
    </source>
</evidence>
<organism evidence="2 3">
    <name type="scientific">Nocardioides astragali</name>
    <dbReference type="NCBI Taxonomy" id="1776736"/>
    <lineage>
        <taxon>Bacteria</taxon>
        <taxon>Bacillati</taxon>
        <taxon>Actinomycetota</taxon>
        <taxon>Actinomycetes</taxon>
        <taxon>Propionibacteriales</taxon>
        <taxon>Nocardioidaceae</taxon>
        <taxon>Nocardioides</taxon>
    </lineage>
</organism>
<keyword evidence="1" id="KW-0732">Signal</keyword>
<protein>
    <recommendedName>
        <fullName evidence="4">Nuclear transport factor 2 family protein</fullName>
    </recommendedName>
</protein>
<evidence type="ECO:0000313" key="3">
    <source>
        <dbReference type="Proteomes" id="UP001596524"/>
    </source>
</evidence>
<evidence type="ECO:0008006" key="4">
    <source>
        <dbReference type="Google" id="ProtNLM"/>
    </source>
</evidence>
<accession>A0ABW2N3S6</accession>
<proteinExistence type="predicted"/>
<comment type="caution">
    <text evidence="2">The sequence shown here is derived from an EMBL/GenBank/DDBJ whole genome shotgun (WGS) entry which is preliminary data.</text>
</comment>
<dbReference type="Proteomes" id="UP001596524">
    <property type="component" value="Unassembled WGS sequence"/>
</dbReference>
<dbReference type="RefSeq" id="WP_255891801.1">
    <property type="nucleotide sequence ID" value="NZ_JAFMZM010000005.1"/>
</dbReference>
<feature type="chain" id="PRO_5045771874" description="Nuclear transport factor 2 family protein" evidence="1">
    <location>
        <begin position="31"/>
        <end position="206"/>
    </location>
</feature>
<gene>
    <name evidence="2" type="ORF">ACFQO6_09685</name>
</gene>